<sequence>MSKKRTQYSSEFKAKLALEAIRGDETVTN</sequence>
<gene>
    <name evidence="1" type="ORF">SAMN05421863_101410</name>
</gene>
<dbReference type="AlphaFoldDB" id="A0A1I4NA88"/>
<reference evidence="2" key="1">
    <citation type="submission" date="2016-10" db="EMBL/GenBank/DDBJ databases">
        <authorList>
            <person name="Varghese N."/>
            <person name="Submissions S."/>
        </authorList>
    </citation>
    <scope>NUCLEOTIDE SEQUENCE [LARGE SCALE GENOMIC DNA]</scope>
    <source>
        <strain evidence="2">Nm44</strain>
    </source>
</reference>
<name>A0A1I4NA88_9PROT</name>
<evidence type="ECO:0000313" key="1">
    <source>
        <dbReference type="EMBL" id="SFM12482.1"/>
    </source>
</evidence>
<proteinExistence type="predicted"/>
<dbReference type="Proteomes" id="UP000183287">
    <property type="component" value="Unassembled WGS sequence"/>
</dbReference>
<accession>A0A1I4NA88</accession>
<organism evidence="1 2">
    <name type="scientific">Nitrosomonas communis</name>
    <dbReference type="NCBI Taxonomy" id="44574"/>
    <lineage>
        <taxon>Bacteria</taxon>
        <taxon>Pseudomonadati</taxon>
        <taxon>Pseudomonadota</taxon>
        <taxon>Betaproteobacteria</taxon>
        <taxon>Nitrosomonadales</taxon>
        <taxon>Nitrosomonadaceae</taxon>
        <taxon>Nitrosomonas</taxon>
    </lineage>
</organism>
<dbReference type="EMBL" id="FOUB01000014">
    <property type="protein sequence ID" value="SFM12482.1"/>
    <property type="molecule type" value="Genomic_DNA"/>
</dbReference>
<evidence type="ECO:0008006" key="3">
    <source>
        <dbReference type="Google" id="ProtNLM"/>
    </source>
</evidence>
<evidence type="ECO:0000313" key="2">
    <source>
        <dbReference type="Proteomes" id="UP000183287"/>
    </source>
</evidence>
<protein>
    <recommendedName>
        <fullName evidence="3">Transposase</fullName>
    </recommendedName>
</protein>
<keyword evidence="2" id="KW-1185">Reference proteome</keyword>